<name>Q2GZ85_CHAGB</name>
<dbReference type="AlphaFoldDB" id="Q2GZ85"/>
<dbReference type="InParanoid" id="Q2GZ85"/>
<evidence type="ECO:0000313" key="3">
    <source>
        <dbReference type="Proteomes" id="UP000001056"/>
    </source>
</evidence>
<accession>Q2GZ85</accession>
<organism evidence="2 3">
    <name type="scientific">Chaetomium globosum (strain ATCC 6205 / CBS 148.51 / DSM 1962 / NBRC 6347 / NRRL 1970)</name>
    <name type="common">Soil fungus</name>
    <dbReference type="NCBI Taxonomy" id="306901"/>
    <lineage>
        <taxon>Eukaryota</taxon>
        <taxon>Fungi</taxon>
        <taxon>Dikarya</taxon>
        <taxon>Ascomycota</taxon>
        <taxon>Pezizomycotina</taxon>
        <taxon>Sordariomycetes</taxon>
        <taxon>Sordariomycetidae</taxon>
        <taxon>Sordariales</taxon>
        <taxon>Chaetomiaceae</taxon>
        <taxon>Chaetomium</taxon>
    </lineage>
</organism>
<dbReference type="Proteomes" id="UP000001056">
    <property type="component" value="Unassembled WGS sequence"/>
</dbReference>
<dbReference type="OrthoDB" id="3540486at2759"/>
<dbReference type="eggNOG" id="ENOG502QXNY">
    <property type="taxonomic scope" value="Eukaryota"/>
</dbReference>
<dbReference type="EMBL" id="CH408032">
    <property type="protein sequence ID" value="EAQ88542.1"/>
    <property type="molecule type" value="Genomic_DNA"/>
</dbReference>
<feature type="region of interest" description="Disordered" evidence="1">
    <location>
        <begin position="52"/>
        <end position="87"/>
    </location>
</feature>
<evidence type="ECO:0000256" key="1">
    <source>
        <dbReference type="SAM" id="MobiDB-lite"/>
    </source>
</evidence>
<dbReference type="HOGENOM" id="CLU_606907_0_0_1"/>
<protein>
    <submittedName>
        <fullName evidence="2">Uncharacterized protein</fullName>
    </submittedName>
</protein>
<dbReference type="GeneID" id="4392965"/>
<feature type="compositionally biased region" description="Polar residues" evidence="1">
    <location>
        <begin position="55"/>
        <end position="74"/>
    </location>
</feature>
<dbReference type="RefSeq" id="XP_001224375.1">
    <property type="nucleotide sequence ID" value="XM_001224374.1"/>
</dbReference>
<keyword evidence="3" id="KW-1185">Reference proteome</keyword>
<sequence length="451" mass="51518">MGAFRLHPSGPPSSSRPRHQHIAQIAATFYYCFYPHLDHNQKVGYHKQTPDLQRIGTTSNHGRNTRGFSASPAPSTAGHPISSLPKAARRASTQDLEVCAAAGAHHYAAALHRLCQREGIPESKREGCVVVSVAVGRTPCHHEAPNLACYESRKIWRKKYHDPRGHKVAAKLRRAGIPTPALDKFHFTMPYICYETDIFTVSKAWNIGHTSDRDQEETFLDWWDPFLGLDRARIQHAGLRLWDNIEPFSDTVTSLDIKRLDALRTLSLFMLGPDPGLEPGITSARPGWVQMSPLVLQRDFYFELRDISPSQLEHHPMFRDRIISRRSTTGRLDRPLRVLVPWTKAWLWHYVHCGKAMHKDVFLQDLGPDYMMDPLGWAGRPCPLGLSGCQTGDYAHSQKNIWDWIPENWKIKTRFLCEKEWLQDLERVGLFRRQQNCSPETSPPSTASSRR</sequence>
<evidence type="ECO:0000313" key="2">
    <source>
        <dbReference type="EMBL" id="EAQ88542.1"/>
    </source>
</evidence>
<reference evidence="3" key="1">
    <citation type="journal article" date="2015" name="Genome Announc.">
        <title>Draft genome sequence of the cellulolytic fungus Chaetomium globosum.</title>
        <authorList>
            <person name="Cuomo C.A."/>
            <person name="Untereiner W.A."/>
            <person name="Ma L.-J."/>
            <person name="Grabherr M."/>
            <person name="Birren B.W."/>
        </authorList>
    </citation>
    <scope>NUCLEOTIDE SEQUENCE [LARGE SCALE GENOMIC DNA]</scope>
    <source>
        <strain evidence="3">ATCC 6205 / CBS 148.51 / DSM 1962 / NBRC 6347 / NRRL 1970</strain>
    </source>
</reference>
<proteinExistence type="predicted"/>
<dbReference type="VEuPathDB" id="FungiDB:CHGG_05161"/>
<gene>
    <name evidence="2" type="ORF">CHGG_05161</name>
</gene>